<dbReference type="KEGG" id="pars:DRW48_07410"/>
<dbReference type="AlphaFoldDB" id="A0A344PJI3"/>
<feature type="signal peptide" evidence="1">
    <location>
        <begin position="1"/>
        <end position="16"/>
    </location>
</feature>
<dbReference type="Gene3D" id="2.40.128.270">
    <property type="match status" value="1"/>
</dbReference>
<dbReference type="EMBL" id="CP030918">
    <property type="protein sequence ID" value="AXC49538.1"/>
    <property type="molecule type" value="Genomic_DNA"/>
</dbReference>
<protein>
    <submittedName>
        <fullName evidence="3">META domain-containing protein</fullName>
    </submittedName>
</protein>
<accession>A0A344PJI3</accession>
<evidence type="ECO:0000313" key="4">
    <source>
        <dbReference type="Proteomes" id="UP000252023"/>
    </source>
</evidence>
<dbReference type="PROSITE" id="PS51257">
    <property type="entry name" value="PROKAR_LIPOPROTEIN"/>
    <property type="match status" value="1"/>
</dbReference>
<evidence type="ECO:0000259" key="2">
    <source>
        <dbReference type="Pfam" id="PF03724"/>
    </source>
</evidence>
<keyword evidence="1" id="KW-0732">Signal</keyword>
<organism evidence="3 4">
    <name type="scientific">Paracoccus suum</name>
    <dbReference type="NCBI Taxonomy" id="2259340"/>
    <lineage>
        <taxon>Bacteria</taxon>
        <taxon>Pseudomonadati</taxon>
        <taxon>Pseudomonadota</taxon>
        <taxon>Alphaproteobacteria</taxon>
        <taxon>Rhodobacterales</taxon>
        <taxon>Paracoccaceae</taxon>
        <taxon>Paracoccus</taxon>
    </lineage>
</organism>
<dbReference type="Proteomes" id="UP000252023">
    <property type="component" value="Chromosome"/>
</dbReference>
<evidence type="ECO:0000256" key="1">
    <source>
        <dbReference type="SAM" id="SignalP"/>
    </source>
</evidence>
<keyword evidence="4" id="KW-1185">Reference proteome</keyword>
<reference evidence="4" key="1">
    <citation type="submission" date="2018-07" db="EMBL/GenBank/DDBJ databases">
        <title>Genome sequencing of Paracoccus sp. SC2-6.</title>
        <authorList>
            <person name="Heo J."/>
            <person name="Kim S.-J."/>
            <person name="Kwon S.-W."/>
        </authorList>
    </citation>
    <scope>NUCLEOTIDE SEQUENCE [LARGE SCALE GENOMIC DNA]</scope>
    <source>
        <strain evidence="4">SC2-6</strain>
    </source>
</reference>
<dbReference type="InterPro" id="IPR005184">
    <property type="entry name" value="DUF306_Meta_HslJ"/>
</dbReference>
<proteinExistence type="predicted"/>
<dbReference type="RefSeq" id="WP_114075853.1">
    <property type="nucleotide sequence ID" value="NZ_CP030918.1"/>
</dbReference>
<feature type="domain" description="DUF306" evidence="2">
    <location>
        <begin position="35"/>
        <end position="131"/>
    </location>
</feature>
<gene>
    <name evidence="3" type="ORF">DRW48_07410</name>
</gene>
<feature type="chain" id="PRO_5016847685" evidence="1">
    <location>
        <begin position="17"/>
        <end position="137"/>
    </location>
</feature>
<dbReference type="Pfam" id="PF03724">
    <property type="entry name" value="META"/>
    <property type="match status" value="1"/>
</dbReference>
<evidence type="ECO:0000313" key="3">
    <source>
        <dbReference type="EMBL" id="AXC49538.1"/>
    </source>
</evidence>
<dbReference type="InterPro" id="IPR038670">
    <property type="entry name" value="HslJ-like_sf"/>
</dbReference>
<name>A0A344PJI3_9RHOB</name>
<sequence length="137" mass="14125">MLKPILSTLAAVAVLAACEPTGTTSADSGADPMSGSWRILSIGGTKVEDANATMMTFTGLTTVTGSFGCGEFTGNYTYDRNVLFITNIAGSPMACSGAPERQNRHGMRLLSLPMTVVADANGAILSGREGQSFALGR</sequence>